<name>A0A6G0YU32_APHCR</name>
<organism evidence="1 2">
    <name type="scientific">Aphis craccivora</name>
    <name type="common">Cowpea aphid</name>
    <dbReference type="NCBI Taxonomy" id="307492"/>
    <lineage>
        <taxon>Eukaryota</taxon>
        <taxon>Metazoa</taxon>
        <taxon>Ecdysozoa</taxon>
        <taxon>Arthropoda</taxon>
        <taxon>Hexapoda</taxon>
        <taxon>Insecta</taxon>
        <taxon>Pterygota</taxon>
        <taxon>Neoptera</taxon>
        <taxon>Paraneoptera</taxon>
        <taxon>Hemiptera</taxon>
        <taxon>Sternorrhyncha</taxon>
        <taxon>Aphidomorpha</taxon>
        <taxon>Aphidoidea</taxon>
        <taxon>Aphididae</taxon>
        <taxon>Aphidini</taxon>
        <taxon>Aphis</taxon>
        <taxon>Aphis</taxon>
    </lineage>
</organism>
<dbReference type="AlphaFoldDB" id="A0A6G0YU32"/>
<gene>
    <name evidence="1" type="ORF">FWK35_00027562</name>
</gene>
<reference evidence="1 2" key="1">
    <citation type="submission" date="2019-08" db="EMBL/GenBank/DDBJ databases">
        <title>Whole genome of Aphis craccivora.</title>
        <authorList>
            <person name="Voronova N.V."/>
            <person name="Shulinski R.S."/>
            <person name="Bandarenka Y.V."/>
            <person name="Zhorov D.G."/>
            <person name="Warner D."/>
        </authorList>
    </citation>
    <scope>NUCLEOTIDE SEQUENCE [LARGE SCALE GENOMIC DNA]</scope>
    <source>
        <strain evidence="1">180601</strain>
        <tissue evidence="1">Whole Body</tissue>
    </source>
</reference>
<evidence type="ECO:0000313" key="1">
    <source>
        <dbReference type="EMBL" id="KAF0761250.1"/>
    </source>
</evidence>
<protein>
    <submittedName>
        <fullName evidence="1">Uncharacterized protein</fullName>
    </submittedName>
</protein>
<comment type="caution">
    <text evidence="1">The sequence shown here is derived from an EMBL/GenBank/DDBJ whole genome shotgun (WGS) entry which is preliminary data.</text>
</comment>
<feature type="non-terminal residue" evidence="1">
    <location>
        <position position="94"/>
    </location>
</feature>
<evidence type="ECO:0000313" key="2">
    <source>
        <dbReference type="Proteomes" id="UP000478052"/>
    </source>
</evidence>
<dbReference type="Proteomes" id="UP000478052">
    <property type="component" value="Unassembled WGS sequence"/>
</dbReference>
<sequence>HSILVCDPNSTIYILISNLEKSFENHCGSPSAFDDTVNDFLENNNNLCFPCSEHKSDMSSIIVYYMTMRMRQYSCMHNREQQHNSSKKKSYPNW</sequence>
<proteinExistence type="predicted"/>
<keyword evidence="2" id="KW-1185">Reference proteome</keyword>
<feature type="non-terminal residue" evidence="1">
    <location>
        <position position="1"/>
    </location>
</feature>
<accession>A0A6G0YU32</accession>
<dbReference type="EMBL" id="VUJU01002450">
    <property type="protein sequence ID" value="KAF0761250.1"/>
    <property type="molecule type" value="Genomic_DNA"/>
</dbReference>